<protein>
    <submittedName>
        <fullName evidence="3">Uncharacterized protein</fullName>
    </submittedName>
</protein>
<evidence type="ECO:0000313" key="3">
    <source>
        <dbReference type="EMBL" id="MFC3284808.1"/>
    </source>
</evidence>
<accession>A0ABV7LQR1</accession>
<reference evidence="4" key="1">
    <citation type="journal article" date="2019" name="Int. J. Syst. Evol. Microbiol.">
        <title>The Global Catalogue of Microorganisms (GCM) 10K type strain sequencing project: providing services to taxonomists for standard genome sequencing and annotation.</title>
        <authorList>
            <consortium name="The Broad Institute Genomics Platform"/>
            <consortium name="The Broad Institute Genome Sequencing Center for Infectious Disease"/>
            <person name="Wu L."/>
            <person name="Ma J."/>
        </authorList>
    </citation>
    <scope>NUCLEOTIDE SEQUENCE [LARGE SCALE GENOMIC DNA]</scope>
    <source>
        <strain evidence="4">CECT 7698</strain>
    </source>
</reference>
<feature type="signal peptide" evidence="2">
    <location>
        <begin position="1"/>
        <end position="22"/>
    </location>
</feature>
<comment type="caution">
    <text evidence="3">The sequence shown here is derived from an EMBL/GenBank/DDBJ whole genome shotgun (WGS) entry which is preliminary data.</text>
</comment>
<keyword evidence="4" id="KW-1185">Reference proteome</keyword>
<gene>
    <name evidence="3" type="ORF">ACFOEV_14510</name>
</gene>
<evidence type="ECO:0000256" key="2">
    <source>
        <dbReference type="SAM" id="SignalP"/>
    </source>
</evidence>
<feature type="coiled-coil region" evidence="1">
    <location>
        <begin position="25"/>
        <end position="72"/>
    </location>
</feature>
<organism evidence="3 4">
    <name type="scientific">Litchfieldella rifensis</name>
    <dbReference type="NCBI Taxonomy" id="762643"/>
    <lineage>
        <taxon>Bacteria</taxon>
        <taxon>Pseudomonadati</taxon>
        <taxon>Pseudomonadota</taxon>
        <taxon>Gammaproteobacteria</taxon>
        <taxon>Oceanospirillales</taxon>
        <taxon>Halomonadaceae</taxon>
        <taxon>Litchfieldella</taxon>
    </lineage>
</organism>
<keyword evidence="2" id="KW-0732">Signal</keyword>
<feature type="chain" id="PRO_5046555887" evidence="2">
    <location>
        <begin position="23"/>
        <end position="76"/>
    </location>
</feature>
<sequence>MKITLFTTAALASLLMAGSAFAMDSEAVEKHLEKINQQAEETAANQSRVEALETQVQELQELIRMMLEEEEEGAST</sequence>
<keyword evidence="1" id="KW-0175">Coiled coil</keyword>
<dbReference type="EMBL" id="JBHRUG010000029">
    <property type="protein sequence ID" value="MFC3284808.1"/>
    <property type="molecule type" value="Genomic_DNA"/>
</dbReference>
<dbReference type="RefSeq" id="WP_386775153.1">
    <property type="nucleotide sequence ID" value="NZ_JBHRUG010000029.1"/>
</dbReference>
<evidence type="ECO:0000256" key="1">
    <source>
        <dbReference type="SAM" id="Coils"/>
    </source>
</evidence>
<evidence type="ECO:0000313" key="4">
    <source>
        <dbReference type="Proteomes" id="UP001595579"/>
    </source>
</evidence>
<name>A0ABV7LQR1_9GAMM</name>
<proteinExistence type="predicted"/>
<dbReference type="Proteomes" id="UP001595579">
    <property type="component" value="Unassembled WGS sequence"/>
</dbReference>